<protein>
    <submittedName>
        <fullName evidence="2">Uncharacterized protein DUF4386</fullName>
    </submittedName>
</protein>
<keyword evidence="1" id="KW-0472">Membrane</keyword>
<feature type="transmembrane region" description="Helical" evidence="1">
    <location>
        <begin position="87"/>
        <end position="110"/>
    </location>
</feature>
<feature type="transmembrane region" description="Helical" evidence="1">
    <location>
        <begin position="9"/>
        <end position="30"/>
    </location>
</feature>
<comment type="caution">
    <text evidence="2">The sequence shown here is derived from an EMBL/GenBank/DDBJ whole genome shotgun (WGS) entry which is preliminary data.</text>
</comment>
<organism evidence="2 3">
    <name type="scientific">Pontibacter mucosus</name>
    <dbReference type="NCBI Taxonomy" id="1649266"/>
    <lineage>
        <taxon>Bacteria</taxon>
        <taxon>Pseudomonadati</taxon>
        <taxon>Bacteroidota</taxon>
        <taxon>Cytophagia</taxon>
        <taxon>Cytophagales</taxon>
        <taxon>Hymenobacteraceae</taxon>
        <taxon>Pontibacter</taxon>
    </lineage>
</organism>
<accession>A0A2T5YGT0</accession>
<keyword evidence="1" id="KW-1133">Transmembrane helix</keyword>
<dbReference type="RefSeq" id="WP_108212367.1">
    <property type="nucleotide sequence ID" value="NZ_QBKI01000006.1"/>
</dbReference>
<keyword evidence="1" id="KW-0812">Transmembrane</keyword>
<sequence>MKSGTKKDAVITGILFITATVTAIIGLRLYDPVLNNSAYLTLGVSHSNQIIAGAVSELILACTAAGTGLMLYPYLRRYNESLGLGYLSFRLLEVVFILVGIVSVLALLTLSRLYTSSPAPDTAAFEAIGGILKAIHDWTFMLGPNFMLGINTFLYCYVFYQTRLVPRRLAAFGMVGAGCILIAAVLELFGVILQISTWGVLLAFPVFAFEMFLAFWLIRKGFNLKILPEEELTIAG</sequence>
<dbReference type="Pfam" id="PF14329">
    <property type="entry name" value="DUF4386"/>
    <property type="match status" value="1"/>
</dbReference>
<feature type="transmembrane region" description="Helical" evidence="1">
    <location>
        <begin position="138"/>
        <end position="160"/>
    </location>
</feature>
<dbReference type="InterPro" id="IPR025495">
    <property type="entry name" value="DUF4386"/>
</dbReference>
<evidence type="ECO:0000313" key="3">
    <source>
        <dbReference type="Proteomes" id="UP000244225"/>
    </source>
</evidence>
<dbReference type="OrthoDB" id="1161162at2"/>
<keyword evidence="3" id="KW-1185">Reference proteome</keyword>
<evidence type="ECO:0000256" key="1">
    <source>
        <dbReference type="SAM" id="Phobius"/>
    </source>
</evidence>
<dbReference type="EMBL" id="QBKI01000006">
    <property type="protein sequence ID" value="PTX18509.1"/>
    <property type="molecule type" value="Genomic_DNA"/>
</dbReference>
<feature type="transmembrane region" description="Helical" evidence="1">
    <location>
        <begin position="198"/>
        <end position="218"/>
    </location>
</feature>
<feature type="transmembrane region" description="Helical" evidence="1">
    <location>
        <begin position="50"/>
        <end position="75"/>
    </location>
</feature>
<gene>
    <name evidence="2" type="ORF">C8N40_106310</name>
</gene>
<evidence type="ECO:0000313" key="2">
    <source>
        <dbReference type="EMBL" id="PTX18509.1"/>
    </source>
</evidence>
<reference evidence="2 3" key="1">
    <citation type="submission" date="2018-04" db="EMBL/GenBank/DDBJ databases">
        <title>Genomic Encyclopedia of Archaeal and Bacterial Type Strains, Phase II (KMG-II): from individual species to whole genera.</title>
        <authorList>
            <person name="Goeker M."/>
        </authorList>
    </citation>
    <scope>NUCLEOTIDE SEQUENCE [LARGE SCALE GENOMIC DNA]</scope>
    <source>
        <strain evidence="2 3">DSM 100162</strain>
    </source>
</reference>
<dbReference type="Proteomes" id="UP000244225">
    <property type="component" value="Unassembled WGS sequence"/>
</dbReference>
<dbReference type="AlphaFoldDB" id="A0A2T5YGT0"/>
<feature type="transmembrane region" description="Helical" evidence="1">
    <location>
        <begin position="169"/>
        <end position="192"/>
    </location>
</feature>
<proteinExistence type="predicted"/>
<name>A0A2T5YGT0_9BACT</name>